<keyword evidence="2" id="KW-1185">Reference proteome</keyword>
<dbReference type="KEGG" id="rher:EHE19_012085"/>
<dbReference type="EMBL" id="CP061336">
    <property type="protein sequence ID" value="QNU65661.1"/>
    <property type="molecule type" value="Genomic_DNA"/>
</dbReference>
<protein>
    <submittedName>
        <fullName evidence="1">YqzL family protein</fullName>
    </submittedName>
</protein>
<reference evidence="1 2" key="1">
    <citation type="submission" date="2020-09" db="EMBL/GenBank/DDBJ databases">
        <title>Characterization and genome sequencing of Ruminiclostridium sp. nov. MA18.</title>
        <authorList>
            <person name="Rettenmaier R."/>
            <person name="Kowollik M.-L."/>
            <person name="Liebl W."/>
            <person name="Zverlov V."/>
        </authorList>
    </citation>
    <scope>NUCLEOTIDE SEQUENCE [LARGE SCALE GENOMIC DNA]</scope>
    <source>
        <strain evidence="1 2">MA18</strain>
    </source>
</reference>
<dbReference type="AlphaFoldDB" id="A0A4U7JF08"/>
<dbReference type="InterPro" id="IPR025617">
    <property type="entry name" value="YqzL"/>
</dbReference>
<organism evidence="1 2">
    <name type="scientific">Ruminiclostridium herbifermentans</name>
    <dbReference type="NCBI Taxonomy" id="2488810"/>
    <lineage>
        <taxon>Bacteria</taxon>
        <taxon>Bacillati</taxon>
        <taxon>Bacillota</taxon>
        <taxon>Clostridia</taxon>
        <taxon>Eubacteriales</taxon>
        <taxon>Oscillospiraceae</taxon>
        <taxon>Ruminiclostridium</taxon>
    </lineage>
</organism>
<dbReference type="Pfam" id="PF14006">
    <property type="entry name" value="YqzL"/>
    <property type="match status" value="1"/>
</dbReference>
<gene>
    <name evidence="1" type="ORF">EHE19_012085</name>
</gene>
<evidence type="ECO:0000313" key="2">
    <source>
        <dbReference type="Proteomes" id="UP000306409"/>
    </source>
</evidence>
<proteinExistence type="predicted"/>
<name>A0A4U7JF08_9FIRM</name>
<dbReference type="RefSeq" id="WP_137698581.1">
    <property type="nucleotide sequence ID" value="NZ_CP061336.1"/>
</dbReference>
<evidence type="ECO:0000313" key="1">
    <source>
        <dbReference type="EMBL" id="QNU65661.1"/>
    </source>
</evidence>
<sequence length="44" mass="5229">MLVDFIWNVFKSTGSVDSYVLMKEIEEKYKSEKTEDVVQEEIKI</sequence>
<dbReference type="Proteomes" id="UP000306409">
    <property type="component" value="Chromosome"/>
</dbReference>
<dbReference type="OrthoDB" id="1650227at2"/>
<accession>A0A4U7JF08</accession>